<evidence type="ECO:0000256" key="1">
    <source>
        <dbReference type="SAM" id="MobiDB-lite"/>
    </source>
</evidence>
<gene>
    <name evidence="2" type="ORF">WN944_008686</name>
</gene>
<protein>
    <recommendedName>
        <fullName evidence="4">J domain-containing protein required for chloroplast accumulation response 1</fullName>
    </recommendedName>
</protein>
<dbReference type="InterPro" id="IPR036869">
    <property type="entry name" value="J_dom_sf"/>
</dbReference>
<feature type="region of interest" description="Disordered" evidence="1">
    <location>
        <begin position="1"/>
        <end position="78"/>
    </location>
</feature>
<evidence type="ECO:0000313" key="2">
    <source>
        <dbReference type="EMBL" id="KAK9216676.1"/>
    </source>
</evidence>
<organism evidence="2 3">
    <name type="scientific">Citrus x changshan-huyou</name>
    <dbReference type="NCBI Taxonomy" id="2935761"/>
    <lineage>
        <taxon>Eukaryota</taxon>
        <taxon>Viridiplantae</taxon>
        <taxon>Streptophyta</taxon>
        <taxon>Embryophyta</taxon>
        <taxon>Tracheophyta</taxon>
        <taxon>Spermatophyta</taxon>
        <taxon>Magnoliopsida</taxon>
        <taxon>eudicotyledons</taxon>
        <taxon>Gunneridae</taxon>
        <taxon>Pentapetalae</taxon>
        <taxon>rosids</taxon>
        <taxon>malvids</taxon>
        <taxon>Sapindales</taxon>
        <taxon>Rutaceae</taxon>
        <taxon>Aurantioideae</taxon>
        <taxon>Citrus</taxon>
    </lineage>
</organism>
<evidence type="ECO:0008006" key="4">
    <source>
        <dbReference type="Google" id="ProtNLM"/>
    </source>
</evidence>
<proteinExistence type="predicted"/>
<dbReference type="Gene3D" id="1.10.287.110">
    <property type="entry name" value="DnaJ domain"/>
    <property type="match status" value="1"/>
</dbReference>
<name>A0AAP0QVH2_9ROSI</name>
<feature type="compositionally biased region" description="Basic and acidic residues" evidence="1">
    <location>
        <begin position="374"/>
        <end position="386"/>
    </location>
</feature>
<dbReference type="GO" id="GO:0030276">
    <property type="term" value="F:clathrin binding"/>
    <property type="evidence" value="ECO:0007669"/>
    <property type="project" value="TreeGrafter"/>
</dbReference>
<evidence type="ECO:0000313" key="3">
    <source>
        <dbReference type="Proteomes" id="UP001428341"/>
    </source>
</evidence>
<dbReference type="FunFam" id="1.10.287.110:FF:000043">
    <property type="entry name" value="J-domain protein required for chloroplast accumulation response 1"/>
    <property type="match status" value="1"/>
</dbReference>
<feature type="compositionally biased region" description="Basic and acidic residues" evidence="1">
    <location>
        <begin position="522"/>
        <end position="549"/>
    </location>
</feature>
<dbReference type="GO" id="GO:0072318">
    <property type="term" value="P:clathrin coat disassembly"/>
    <property type="evidence" value="ECO:0007669"/>
    <property type="project" value="TreeGrafter"/>
</dbReference>
<feature type="compositionally biased region" description="Polar residues" evidence="1">
    <location>
        <begin position="19"/>
        <end position="30"/>
    </location>
</feature>
<feature type="compositionally biased region" description="Low complexity" evidence="1">
    <location>
        <begin position="133"/>
        <end position="146"/>
    </location>
</feature>
<feature type="region of interest" description="Disordered" evidence="1">
    <location>
        <begin position="572"/>
        <end position="605"/>
    </location>
</feature>
<feature type="region of interest" description="Disordered" evidence="1">
    <location>
        <begin position="339"/>
        <end position="386"/>
    </location>
</feature>
<feature type="compositionally biased region" description="Polar residues" evidence="1">
    <location>
        <begin position="572"/>
        <end position="581"/>
    </location>
</feature>
<feature type="region of interest" description="Disordered" evidence="1">
    <location>
        <begin position="448"/>
        <end position="477"/>
    </location>
</feature>
<feature type="compositionally biased region" description="Polar residues" evidence="1">
    <location>
        <begin position="343"/>
        <end position="353"/>
    </location>
</feature>
<comment type="caution">
    <text evidence="2">The sequence shown here is derived from an EMBL/GenBank/DDBJ whole genome shotgun (WGS) entry which is preliminary data.</text>
</comment>
<sequence>MERFSQRESVLLGYGPQRSFMNEHSSSSPKPTAAGGNSDIDFDDVFGGPPRRSSMHETRCSYSPSEVTENDGFRGDDETVASRNSWNGVREKPVFGEEGMNRRRYPSENFFDDIFRGNGSLSSSPRICDRDPYSSSSPASRVLSPARPLPPKAEPSGISIHAEFSLPAKFTKGMELPTFGLAPRSPYKSKDGTSNGINHHSSSLLRSSSLNLSHEEGNDTRSSYRQSILSREFSLSNKDADTETVGDSKMESNSSEVLTSGNLFHFSIYKWASKRVPFDMPLREVNRSKLKENNDADRCSSSDGWVGSEKELPTETLHDTKLHLNVGVLADSESFRIEHNKQNDNAPPDTSTENRVETWPTADPGDATLENTGEETKSHSQSEIGLHNELEKVSVVAEEAHKPELKPLCSLFYNDHYERSNEEMNKNASEKESKVKCTKKSSVVPDFSKNKKKQDVKRDCGEVGKGGLQGSPMNSKDLWKTGVRGKVKEFVKIFNQGGLSKSKINADPQSKSSRWKGTGNSKPEKDANFSKIAPDGKIHKSTEHEKKSFPDTPIMVNGNLPHSEKQLAATNTTNHMSNGTPEWKDSSSTESGGNGSKEIGDIDKSFQGNSLVNQVTKDDNKLRKLGNDPQEFQAIDVQIRKWSNGKEGNIRSLLSTLQYILWPASGWKPVPLVDIIEGNAVKRSYQKALLCLHPDKLQQKGATCQQTYIAEKVFDILQCTPLHAGSANLVSRLEDLFMLLSLIRDEIVSLTIVFLSTLHPYLISTSDIHDMKLCFM</sequence>
<feature type="region of interest" description="Disordered" evidence="1">
    <location>
        <begin position="121"/>
        <end position="156"/>
    </location>
</feature>
<reference evidence="2 3" key="1">
    <citation type="submission" date="2024-05" db="EMBL/GenBank/DDBJ databases">
        <title>Haplotype-resolved chromosome-level genome assembly of Huyou (Citrus changshanensis).</title>
        <authorList>
            <person name="Miao C."/>
            <person name="Chen W."/>
            <person name="Wu Y."/>
            <person name="Wang L."/>
            <person name="Zhao S."/>
            <person name="Grierson D."/>
            <person name="Xu C."/>
            <person name="Chen K."/>
        </authorList>
    </citation>
    <scope>NUCLEOTIDE SEQUENCE [LARGE SCALE GENOMIC DNA]</scope>
    <source>
        <strain evidence="2">01-14</strain>
        <tissue evidence="2">Leaf</tissue>
    </source>
</reference>
<feature type="region of interest" description="Disordered" evidence="1">
    <location>
        <begin position="500"/>
        <end position="559"/>
    </location>
</feature>
<feature type="region of interest" description="Disordered" evidence="1">
    <location>
        <begin position="181"/>
        <end position="203"/>
    </location>
</feature>
<feature type="compositionally biased region" description="Polar residues" evidence="1">
    <location>
        <begin position="500"/>
        <end position="512"/>
    </location>
</feature>
<accession>A0AAP0QVH2</accession>
<dbReference type="PANTHER" id="PTHR23172">
    <property type="entry name" value="AUXILIN/CYCLIN G-ASSOCIATED KINASE-RELATED"/>
    <property type="match status" value="1"/>
</dbReference>
<dbReference type="GO" id="GO:0005737">
    <property type="term" value="C:cytoplasm"/>
    <property type="evidence" value="ECO:0007669"/>
    <property type="project" value="TreeGrafter"/>
</dbReference>
<dbReference type="EMBL" id="JBCGBO010000003">
    <property type="protein sequence ID" value="KAK9216676.1"/>
    <property type="molecule type" value="Genomic_DNA"/>
</dbReference>
<dbReference type="PANTHER" id="PTHR23172:SF64">
    <property type="entry name" value="J DOMAIN-CONTAINING PROTEIN REQUIRED FOR CHLOROPLAST ACCUMULATION RESPONSE 1"/>
    <property type="match status" value="1"/>
</dbReference>
<keyword evidence="3" id="KW-1185">Reference proteome</keyword>
<dbReference type="AlphaFoldDB" id="A0AAP0QVH2"/>
<dbReference type="GO" id="GO:0072583">
    <property type="term" value="P:clathrin-dependent endocytosis"/>
    <property type="evidence" value="ECO:0007669"/>
    <property type="project" value="TreeGrafter"/>
</dbReference>
<dbReference type="Proteomes" id="UP001428341">
    <property type="component" value="Unassembled WGS sequence"/>
</dbReference>
<dbReference type="SUPFAM" id="SSF46565">
    <property type="entry name" value="Chaperone J-domain"/>
    <property type="match status" value="1"/>
</dbReference>
<dbReference type="GO" id="GO:0031982">
    <property type="term" value="C:vesicle"/>
    <property type="evidence" value="ECO:0007669"/>
    <property type="project" value="TreeGrafter"/>
</dbReference>